<evidence type="ECO:0000256" key="6">
    <source>
        <dbReference type="ARBA" id="ARBA00023014"/>
    </source>
</evidence>
<dbReference type="EMBL" id="FNKH01000003">
    <property type="protein sequence ID" value="SDR29255.1"/>
    <property type="molecule type" value="Genomic_DNA"/>
</dbReference>
<keyword evidence="8" id="KW-0223">Dioxygenase</keyword>
<keyword evidence="2" id="KW-0813">Transport</keyword>
<name>A0A1H1HUY0_9MICC</name>
<dbReference type="PANTHER" id="PTHR36923">
    <property type="entry name" value="FERREDOXIN"/>
    <property type="match status" value="1"/>
</dbReference>
<dbReference type="RefSeq" id="WP_074703489.1">
    <property type="nucleotide sequence ID" value="NZ_CP018865.1"/>
</dbReference>
<keyword evidence="7" id="KW-0003">3Fe-4S</keyword>
<organism evidence="8 9">
    <name type="scientific">Crystallibacter crystallopoietes</name>
    <dbReference type="NCBI Taxonomy" id="37928"/>
    <lineage>
        <taxon>Bacteria</taxon>
        <taxon>Bacillati</taxon>
        <taxon>Actinomycetota</taxon>
        <taxon>Actinomycetes</taxon>
        <taxon>Micrococcales</taxon>
        <taxon>Micrococcaceae</taxon>
        <taxon>Crystallibacter</taxon>
    </lineage>
</organism>
<evidence type="ECO:0000256" key="7">
    <source>
        <dbReference type="ARBA" id="ARBA00023291"/>
    </source>
</evidence>
<dbReference type="SUPFAM" id="SSF54862">
    <property type="entry name" value="4Fe-4S ferredoxins"/>
    <property type="match status" value="1"/>
</dbReference>
<dbReference type="OrthoDB" id="4741951at2"/>
<evidence type="ECO:0000256" key="5">
    <source>
        <dbReference type="ARBA" id="ARBA00023004"/>
    </source>
</evidence>
<evidence type="ECO:0000256" key="1">
    <source>
        <dbReference type="ARBA" id="ARBA00001927"/>
    </source>
</evidence>
<accession>A0A1H1HUY0</accession>
<dbReference type="KEGG" id="acry:AC20117_22775"/>
<sequence length="65" mass="7026">MPVVKADLQACQGYANCVVGATDYFDLDDDGIVVVLRTEVPQEDRARVIEAARSCPVSALVVEDE</sequence>
<proteinExistence type="predicted"/>
<evidence type="ECO:0000256" key="3">
    <source>
        <dbReference type="ARBA" id="ARBA00022723"/>
    </source>
</evidence>
<reference evidence="8 9" key="1">
    <citation type="submission" date="2016-10" db="EMBL/GenBank/DDBJ databases">
        <authorList>
            <person name="de Groot N.N."/>
        </authorList>
    </citation>
    <scope>NUCLEOTIDE SEQUENCE [LARGE SCALE GENOMIC DNA]</scope>
    <source>
        <strain evidence="8 9">DSM 20117</strain>
    </source>
</reference>
<keyword evidence="6" id="KW-0411">Iron-sulfur</keyword>
<dbReference type="Proteomes" id="UP000181917">
    <property type="component" value="Unassembled WGS sequence"/>
</dbReference>
<dbReference type="Pfam" id="PF13459">
    <property type="entry name" value="Fer4_15"/>
    <property type="match status" value="1"/>
</dbReference>
<evidence type="ECO:0000313" key="9">
    <source>
        <dbReference type="Proteomes" id="UP000181917"/>
    </source>
</evidence>
<keyword evidence="5" id="KW-0408">Iron</keyword>
<keyword evidence="3" id="KW-0479">Metal-binding</keyword>
<gene>
    <name evidence="8" type="ORF">SAMN04489742_4683</name>
</gene>
<dbReference type="AlphaFoldDB" id="A0A1H1HUY0"/>
<comment type="cofactor">
    <cofactor evidence="1">
        <name>[3Fe-4S] cluster</name>
        <dbReference type="ChEBI" id="CHEBI:21137"/>
    </cofactor>
</comment>
<dbReference type="GO" id="GO:0046872">
    <property type="term" value="F:metal ion binding"/>
    <property type="evidence" value="ECO:0007669"/>
    <property type="project" value="UniProtKB-KW"/>
</dbReference>
<evidence type="ECO:0000313" key="8">
    <source>
        <dbReference type="EMBL" id="SDR29255.1"/>
    </source>
</evidence>
<dbReference type="GO" id="GO:0051538">
    <property type="term" value="F:3 iron, 4 sulfur cluster binding"/>
    <property type="evidence" value="ECO:0007669"/>
    <property type="project" value="UniProtKB-KW"/>
</dbReference>
<keyword evidence="9" id="KW-1185">Reference proteome</keyword>
<dbReference type="Gene3D" id="3.30.70.20">
    <property type="match status" value="1"/>
</dbReference>
<dbReference type="PANTHER" id="PTHR36923:SF3">
    <property type="entry name" value="FERREDOXIN"/>
    <property type="match status" value="1"/>
</dbReference>
<evidence type="ECO:0000256" key="4">
    <source>
        <dbReference type="ARBA" id="ARBA00022982"/>
    </source>
</evidence>
<dbReference type="STRING" id="37928.SAMN04489742_4683"/>
<dbReference type="InterPro" id="IPR051269">
    <property type="entry name" value="Fe-S_cluster_ET"/>
</dbReference>
<protein>
    <submittedName>
        <fullName evidence="8">3-phenylpropionate/trans-cinnamate dioxygenase ferredoxin reductase subunit</fullName>
    </submittedName>
</protein>
<evidence type="ECO:0000256" key="2">
    <source>
        <dbReference type="ARBA" id="ARBA00022448"/>
    </source>
</evidence>
<keyword evidence="8" id="KW-0560">Oxidoreductase</keyword>
<dbReference type="GO" id="GO:0051213">
    <property type="term" value="F:dioxygenase activity"/>
    <property type="evidence" value="ECO:0007669"/>
    <property type="project" value="UniProtKB-KW"/>
</dbReference>
<keyword evidence="4" id="KW-0249">Electron transport</keyword>